<proteinExistence type="predicted"/>
<evidence type="ECO:0000256" key="3">
    <source>
        <dbReference type="ARBA" id="ARBA00023284"/>
    </source>
</evidence>
<keyword evidence="2" id="KW-0201">Cytochrome c-type biogenesis</keyword>
<dbReference type="RefSeq" id="WP_320501994.1">
    <property type="nucleotide sequence ID" value="NZ_JAXCLX010000003.1"/>
</dbReference>
<evidence type="ECO:0000256" key="2">
    <source>
        <dbReference type="ARBA" id="ARBA00022748"/>
    </source>
</evidence>
<dbReference type="PROSITE" id="PS51352">
    <property type="entry name" value="THIOREDOXIN_2"/>
    <property type="match status" value="1"/>
</dbReference>
<accession>A0ABU5E1U6</accession>
<evidence type="ECO:0000313" key="6">
    <source>
        <dbReference type="Proteomes" id="UP001271769"/>
    </source>
</evidence>
<dbReference type="EMBL" id="JAXCLX010000003">
    <property type="protein sequence ID" value="MDY0873520.1"/>
    <property type="molecule type" value="Genomic_DNA"/>
</dbReference>
<dbReference type="SUPFAM" id="SSF52833">
    <property type="entry name" value="Thioredoxin-like"/>
    <property type="match status" value="1"/>
</dbReference>
<feature type="domain" description="Thioredoxin" evidence="4">
    <location>
        <begin position="28"/>
        <end position="174"/>
    </location>
</feature>
<dbReference type="Proteomes" id="UP001271769">
    <property type="component" value="Unassembled WGS sequence"/>
</dbReference>
<sequence length="175" mass="18806">MAFLLAAAPLTPSLADGTAAKPGDFSPFDPPLPTPNEDFQNALGDKVTLADFKGQVVVLNFWASWCAPCVAEMPTLDALQADLAEAGLKVVAVSLDRDGIKKAAPFFRRTGVKNLKLYTDRMSDLFQELKGAALPTTYVLDRDGKVVSVYIGATDWSSVKVKAELRKYLDAKPAG</sequence>
<name>A0ABU5E1U6_9PROT</name>
<dbReference type="InterPro" id="IPR017937">
    <property type="entry name" value="Thioredoxin_CS"/>
</dbReference>
<evidence type="ECO:0000256" key="1">
    <source>
        <dbReference type="ARBA" id="ARBA00004196"/>
    </source>
</evidence>
<reference evidence="5 6" key="1">
    <citation type="journal article" date="2013" name="Antonie Van Leeuwenhoek">
        <title>Dongia rigui sp. nov., isolated from freshwater of a large wetland in Korea.</title>
        <authorList>
            <person name="Baik K.S."/>
            <person name="Hwang Y.M."/>
            <person name="Choi J.S."/>
            <person name="Kwon J."/>
            <person name="Seong C.N."/>
        </authorList>
    </citation>
    <scope>NUCLEOTIDE SEQUENCE [LARGE SCALE GENOMIC DNA]</scope>
    <source>
        <strain evidence="5 6">04SU4-P</strain>
    </source>
</reference>
<keyword evidence="3" id="KW-0676">Redox-active center</keyword>
<protein>
    <submittedName>
        <fullName evidence="5">TlpA disulfide reductase family protein</fullName>
    </submittedName>
</protein>
<comment type="subcellular location">
    <subcellularLocation>
        <location evidence="1">Cell envelope</location>
    </subcellularLocation>
</comment>
<dbReference type="InterPro" id="IPR013740">
    <property type="entry name" value="Redoxin"/>
</dbReference>
<gene>
    <name evidence="5" type="ORF">SMD31_16390</name>
</gene>
<dbReference type="PANTHER" id="PTHR42852:SF17">
    <property type="entry name" value="THIOREDOXIN-LIKE PROTEIN HI_1115"/>
    <property type="match status" value="1"/>
</dbReference>
<organism evidence="5 6">
    <name type="scientific">Dongia rigui</name>
    <dbReference type="NCBI Taxonomy" id="940149"/>
    <lineage>
        <taxon>Bacteria</taxon>
        <taxon>Pseudomonadati</taxon>
        <taxon>Pseudomonadota</taxon>
        <taxon>Alphaproteobacteria</taxon>
        <taxon>Rhodospirillales</taxon>
        <taxon>Dongiaceae</taxon>
        <taxon>Dongia</taxon>
    </lineage>
</organism>
<dbReference type="PROSITE" id="PS00194">
    <property type="entry name" value="THIOREDOXIN_1"/>
    <property type="match status" value="1"/>
</dbReference>
<keyword evidence="6" id="KW-1185">Reference proteome</keyword>
<dbReference type="PANTHER" id="PTHR42852">
    <property type="entry name" value="THIOL:DISULFIDE INTERCHANGE PROTEIN DSBE"/>
    <property type="match status" value="1"/>
</dbReference>
<comment type="caution">
    <text evidence="5">The sequence shown here is derived from an EMBL/GenBank/DDBJ whole genome shotgun (WGS) entry which is preliminary data.</text>
</comment>
<dbReference type="InterPro" id="IPR013766">
    <property type="entry name" value="Thioredoxin_domain"/>
</dbReference>
<dbReference type="CDD" id="cd02966">
    <property type="entry name" value="TlpA_like_family"/>
    <property type="match status" value="1"/>
</dbReference>
<dbReference type="Gene3D" id="3.40.30.10">
    <property type="entry name" value="Glutaredoxin"/>
    <property type="match status" value="1"/>
</dbReference>
<dbReference type="Pfam" id="PF08534">
    <property type="entry name" value="Redoxin"/>
    <property type="match status" value="1"/>
</dbReference>
<dbReference type="InterPro" id="IPR036249">
    <property type="entry name" value="Thioredoxin-like_sf"/>
</dbReference>
<evidence type="ECO:0000313" key="5">
    <source>
        <dbReference type="EMBL" id="MDY0873520.1"/>
    </source>
</evidence>
<dbReference type="InterPro" id="IPR050553">
    <property type="entry name" value="Thioredoxin_ResA/DsbE_sf"/>
</dbReference>
<evidence type="ECO:0000259" key="4">
    <source>
        <dbReference type="PROSITE" id="PS51352"/>
    </source>
</evidence>